<keyword evidence="6 11" id="KW-0698">rRNA processing</keyword>
<organism evidence="13 14">
    <name type="scientific">Patellaria atrata CBS 101060</name>
    <dbReference type="NCBI Taxonomy" id="1346257"/>
    <lineage>
        <taxon>Eukaryota</taxon>
        <taxon>Fungi</taxon>
        <taxon>Dikarya</taxon>
        <taxon>Ascomycota</taxon>
        <taxon>Pezizomycotina</taxon>
        <taxon>Dothideomycetes</taxon>
        <taxon>Dothideomycetes incertae sedis</taxon>
        <taxon>Patellariales</taxon>
        <taxon>Patellariaceae</taxon>
        <taxon>Patellaria</taxon>
    </lineage>
</organism>
<dbReference type="GO" id="GO:0000462">
    <property type="term" value="P:maturation of SSU-rRNA from tricistronic rRNA transcript (SSU-rRNA, 5.8S rRNA, LSU-rRNA)"/>
    <property type="evidence" value="ECO:0007669"/>
    <property type="project" value="TreeGrafter"/>
</dbReference>
<keyword evidence="8 11" id="KW-0687">Ribonucleoprotein</keyword>
<comment type="subunit">
    <text evidence="3 11">Component of the ribosomal small subunit (SSU) processome.</text>
</comment>
<dbReference type="OrthoDB" id="31183at2759"/>
<dbReference type="PANTHER" id="PTHR13457">
    <property type="entry name" value="BAP28"/>
    <property type="match status" value="1"/>
</dbReference>
<dbReference type="GO" id="GO:0045943">
    <property type="term" value="P:positive regulation of transcription by RNA polymerase I"/>
    <property type="evidence" value="ECO:0007669"/>
    <property type="project" value="TreeGrafter"/>
</dbReference>
<dbReference type="GO" id="GO:0030686">
    <property type="term" value="C:90S preribosome"/>
    <property type="evidence" value="ECO:0007669"/>
    <property type="project" value="TreeGrafter"/>
</dbReference>
<dbReference type="InterPro" id="IPR021133">
    <property type="entry name" value="HEAT_type_2"/>
</dbReference>
<protein>
    <recommendedName>
        <fullName evidence="4 11">U3 small nucleolar RNA-associated protein 10</fullName>
    </recommendedName>
</protein>
<feature type="domain" description="BP28 C-terminal" evidence="12">
    <location>
        <begin position="1506"/>
        <end position="1658"/>
    </location>
</feature>
<dbReference type="Pfam" id="PF08146">
    <property type="entry name" value="BP28CT"/>
    <property type="match status" value="1"/>
</dbReference>
<accession>A0A9P4SJ14</accession>
<dbReference type="InterPro" id="IPR011989">
    <property type="entry name" value="ARM-like"/>
</dbReference>
<dbReference type="GO" id="GO:0032040">
    <property type="term" value="C:small-subunit processome"/>
    <property type="evidence" value="ECO:0007669"/>
    <property type="project" value="TreeGrafter"/>
</dbReference>
<dbReference type="Proteomes" id="UP000799429">
    <property type="component" value="Unassembled WGS sequence"/>
</dbReference>
<evidence type="ECO:0000256" key="8">
    <source>
        <dbReference type="ARBA" id="ARBA00023274"/>
    </source>
</evidence>
<name>A0A9P4SJ14_9PEZI</name>
<evidence type="ECO:0000256" key="4">
    <source>
        <dbReference type="ARBA" id="ARBA00015399"/>
    </source>
</evidence>
<dbReference type="Pfam" id="PF23243">
    <property type="entry name" value="HEAT_HEATR1"/>
    <property type="match status" value="1"/>
</dbReference>
<feature type="repeat" description="HEAT" evidence="10">
    <location>
        <begin position="1750"/>
        <end position="1783"/>
    </location>
</feature>
<evidence type="ECO:0000256" key="7">
    <source>
        <dbReference type="ARBA" id="ARBA00023242"/>
    </source>
</evidence>
<feature type="repeat" description="HEAT" evidence="10">
    <location>
        <begin position="592"/>
        <end position="630"/>
    </location>
</feature>
<dbReference type="PROSITE" id="PS50077">
    <property type="entry name" value="HEAT_REPEAT"/>
    <property type="match status" value="2"/>
</dbReference>
<dbReference type="SUPFAM" id="SSF48371">
    <property type="entry name" value="ARM repeat"/>
    <property type="match status" value="2"/>
</dbReference>
<evidence type="ECO:0000256" key="6">
    <source>
        <dbReference type="ARBA" id="ARBA00022552"/>
    </source>
</evidence>
<comment type="similarity">
    <text evidence="2 11">Belongs to the HEATR1/UTP10 family.</text>
</comment>
<dbReference type="Pfam" id="PF12397">
    <property type="entry name" value="U3snoRNP10"/>
    <property type="match status" value="1"/>
</dbReference>
<dbReference type="InterPro" id="IPR022125">
    <property type="entry name" value="U3snoRNP10_N"/>
</dbReference>
<comment type="function">
    <text evidence="9">Involved in nucleolar processing of pre-18S ribosomal RNA. Involved in ribosome biosynthesis.</text>
</comment>
<evidence type="ECO:0000313" key="13">
    <source>
        <dbReference type="EMBL" id="KAF2843578.1"/>
    </source>
</evidence>
<keyword evidence="7 11" id="KW-0539">Nucleus</keyword>
<reference evidence="13" key="1">
    <citation type="journal article" date="2020" name="Stud. Mycol.">
        <title>101 Dothideomycetes genomes: a test case for predicting lifestyles and emergence of pathogens.</title>
        <authorList>
            <person name="Haridas S."/>
            <person name="Albert R."/>
            <person name="Binder M."/>
            <person name="Bloem J."/>
            <person name="Labutti K."/>
            <person name="Salamov A."/>
            <person name="Andreopoulos B."/>
            <person name="Baker S."/>
            <person name="Barry K."/>
            <person name="Bills G."/>
            <person name="Bluhm B."/>
            <person name="Cannon C."/>
            <person name="Castanera R."/>
            <person name="Culley D."/>
            <person name="Daum C."/>
            <person name="Ezra D."/>
            <person name="Gonzalez J."/>
            <person name="Henrissat B."/>
            <person name="Kuo A."/>
            <person name="Liang C."/>
            <person name="Lipzen A."/>
            <person name="Lutzoni F."/>
            <person name="Magnuson J."/>
            <person name="Mondo S."/>
            <person name="Nolan M."/>
            <person name="Ohm R."/>
            <person name="Pangilinan J."/>
            <person name="Park H.-J."/>
            <person name="Ramirez L."/>
            <person name="Alfaro M."/>
            <person name="Sun H."/>
            <person name="Tritt A."/>
            <person name="Yoshinaga Y."/>
            <person name="Zwiers L.-H."/>
            <person name="Turgeon B."/>
            <person name="Goodwin S."/>
            <person name="Spatafora J."/>
            <person name="Crous P."/>
            <person name="Grigoriev I."/>
        </authorList>
    </citation>
    <scope>NUCLEOTIDE SEQUENCE</scope>
    <source>
        <strain evidence="13">CBS 101060</strain>
    </source>
</reference>
<gene>
    <name evidence="13" type="ORF">M501DRAFT_994555</name>
</gene>
<dbReference type="InterPro" id="IPR016024">
    <property type="entry name" value="ARM-type_fold"/>
</dbReference>
<dbReference type="SMART" id="SM01036">
    <property type="entry name" value="BP28CT"/>
    <property type="match status" value="1"/>
</dbReference>
<comment type="caution">
    <text evidence="13">The sequence shown here is derived from an EMBL/GenBank/DDBJ whole genome shotgun (WGS) entry which is preliminary data.</text>
</comment>
<evidence type="ECO:0000256" key="2">
    <source>
        <dbReference type="ARBA" id="ARBA00010559"/>
    </source>
</evidence>
<evidence type="ECO:0000256" key="3">
    <source>
        <dbReference type="ARBA" id="ARBA00011399"/>
    </source>
</evidence>
<evidence type="ECO:0000256" key="10">
    <source>
        <dbReference type="PROSITE-ProRule" id="PRU00103"/>
    </source>
</evidence>
<dbReference type="InterPro" id="IPR012954">
    <property type="entry name" value="BP28_C_dom"/>
</dbReference>
<dbReference type="Gene3D" id="1.25.10.10">
    <property type="entry name" value="Leucine-rich Repeat Variant"/>
    <property type="match status" value="3"/>
</dbReference>
<dbReference type="InterPro" id="IPR040191">
    <property type="entry name" value="UTP10"/>
</dbReference>
<sequence>MSILKRQLDAIAATSTHQLDLKAQKSAHGKSLIFEPRIAASQDFHTIYQLCHESFEELCRLDGRFLVFSRSIFSEQSKTVERTQMTAADNSALDAVLESFLCLISGRILLKPAVKALEWLVRRYRIHEYNTEFTILTFLPYYSHHLFTTLLSILPRQISQTWRFLYPHISSLSNPSRHEIIQNTTNNSALFSAINQYVLTVAKSGFASQTLLSFWATIATETTHNLLDKSLSGRETIHKQREEDLLLRIIPVLSEGLALKNVSELTVGCCMIATVLATKGALEDKVLNGLMEAISINWTSATADARLLALTVISQERNAARLPTPVVKALLKHVENIARTLEYVDQSCRADRLAVGLALGVLARIEKGKGLDWLSIFEQILTTDLLDDNQKSVLLQAALPVISNAGDRGQDGVRIRDAVDDMFVRLSEYPTISKPLKNVLSQRLGDLDSLELKIKSVLILANSTEMDAKNGEVEISDNVKIGHQPGFKSITELIPQDVRNHGSFLAVGQSDVFKQLSESFIRATSSKANVKKLLDLLLPDNSKELGRTTLFSFLVRFWCGTYPSATRCIALEECKRQITDFHTQHQFDPQALIPYFLIALSDSSTGVRREAAACLATLSQFYETLTERKKKIKDLPVLATCDFYGKSSNTMNCLSTEEAAKFVKNVLMPGLEECVLDASRTNHTLVAGLNAVPKSLRSSICSLLSNHVSCTPLLYARIQLLSFLNLAGKVASSVRSRILLPSLKVWASQSPVEALNACESEALTISDVDRAYLEIIKPGEQEGIQALQSLIAGEMAKDRMDLQKDAFGRLKVIWANLKLQDQINFAGVLLNMSLQDSSDSQSVFQGGLSLETLRSLALPSDVLVTFLDDLPNAVHMPDKAPSAKRRRTSRAEMSRIDVTNTEETAKILQKYTLVLELAEGSNPEKHPELLRGLFHALAQIQQFRTQTSSNLVYLQSLTIGCLLSIVNRLKVSGDDNVDKSVIRADLLVDSVRDASNPQVQNSALLLISSLAAWVPGLVLHSVMPVFTFMSTSLMRQSDDYSAYVVNQTVSTVIPPLVASLRKRNQDLIIGAAEILFSFAAAFEHIPSHRRLTLFNQLVSTLGAEDSLFAVVAILLHKYRTDSKVVPFVMDLMRTFDALTELKAVKKYLESIIDSLKQRRTISEVLFSLNDKSPEYISATILRLLESLSEILHDQQLRSRLSKQLRVDGATSIAVRSVYADILERIISVSQLIKSQPDLHYAASNVLATLFGLIPTPEFVASTSSLLDNANAEVPRIVLKSFETQITSVKQGDDRSRDSILAFLTKLSSIIQETSDDALRRIAVTCVDQIAQKFGKKDTSTIVRTADVITGAKSLGSDDSTIRTLSLHCLASMVEVLQDEFVSLLPRVLPRCFEYLSESFHVKTINEQLYTASYSLLCSIFEHLPFMVSSTDMDSLIKLSHGFASAQLSSAAHNSRVNLLNLAATQLAPQECFSSIERNWDSAITTGVSALDEHLIMLAKAVEIHTKSTIVKNSQILFSFLLNAFDFRRLREAQGLVKFYSDSDIEHVEKELCDVAITMTMKLNDASFRPFFIRMVEWASKGLPKKDHRGRSLRLTSLFVFLDTFFYRLKSIVTSYSSYVLDAVVEIMGGKDSSLQSHKLRSVVMNALLKSFQYDQDDFWQNPSHFDVVVDPLLSQLSINSSDYIIEVVIPAVTEFAAAASSPDHHKEMNSKILKLMHSSKDAHIRLAAVKCEQSLTDRLGEDWLALLPEMLPVISELQEDDDEIVERETLRWIKRIEEILGESLDNMLQ</sequence>
<dbReference type="GO" id="GO:0034455">
    <property type="term" value="C:t-UTP complex"/>
    <property type="evidence" value="ECO:0007669"/>
    <property type="project" value="TreeGrafter"/>
</dbReference>
<evidence type="ECO:0000259" key="12">
    <source>
        <dbReference type="SMART" id="SM01036"/>
    </source>
</evidence>
<evidence type="ECO:0000313" key="14">
    <source>
        <dbReference type="Proteomes" id="UP000799429"/>
    </source>
</evidence>
<evidence type="ECO:0000256" key="9">
    <source>
        <dbReference type="ARBA" id="ARBA00025076"/>
    </source>
</evidence>
<evidence type="ECO:0000256" key="11">
    <source>
        <dbReference type="RuleBase" id="RU367065"/>
    </source>
</evidence>
<dbReference type="EMBL" id="MU006089">
    <property type="protein sequence ID" value="KAF2843578.1"/>
    <property type="molecule type" value="Genomic_DNA"/>
</dbReference>
<keyword evidence="5 11" id="KW-0690">Ribosome biogenesis</keyword>
<comment type="subcellular location">
    <subcellularLocation>
        <location evidence="1 11">Nucleus</location>
        <location evidence="1 11">Nucleolus</location>
    </subcellularLocation>
</comment>
<evidence type="ECO:0000256" key="1">
    <source>
        <dbReference type="ARBA" id="ARBA00004604"/>
    </source>
</evidence>
<dbReference type="InterPro" id="IPR056473">
    <property type="entry name" value="HEAT_Utp10/HEAT1"/>
</dbReference>
<dbReference type="GO" id="GO:0030515">
    <property type="term" value="F:snoRNA binding"/>
    <property type="evidence" value="ECO:0007669"/>
    <property type="project" value="TreeGrafter"/>
</dbReference>
<dbReference type="PANTHER" id="PTHR13457:SF1">
    <property type="entry name" value="HEAT REPEAT-CONTAINING PROTEIN 1"/>
    <property type="match status" value="1"/>
</dbReference>
<proteinExistence type="inferred from homology"/>
<evidence type="ECO:0000256" key="5">
    <source>
        <dbReference type="ARBA" id="ARBA00022517"/>
    </source>
</evidence>
<keyword evidence="14" id="KW-1185">Reference proteome</keyword>